<accession>A0A1S8D7T8</accession>
<keyword evidence="2" id="KW-0169">Cobalamin biosynthesis</keyword>
<dbReference type="InterPro" id="IPR000878">
    <property type="entry name" value="4pyrrol_Mease"/>
</dbReference>
<dbReference type="NCBIfam" id="TIGR02469">
    <property type="entry name" value="CbiT"/>
    <property type="match status" value="1"/>
</dbReference>
<keyword evidence="4" id="KW-0808">Transferase</keyword>
<dbReference type="Proteomes" id="UP000054844">
    <property type="component" value="Unassembled WGS sequence"/>
</dbReference>
<keyword evidence="3" id="KW-0489">Methyltransferase</keyword>
<dbReference type="Gene3D" id="3.40.1010.10">
    <property type="entry name" value="Cobalt-precorrin-4 Transmethylase, Domain 1"/>
    <property type="match status" value="1"/>
</dbReference>
<name>A0A1S8D7T8_9PROT</name>
<gene>
    <name evidence="7" type="ORF">APZ41_009645</name>
</gene>
<dbReference type="GO" id="GO:0009236">
    <property type="term" value="P:cobalamin biosynthetic process"/>
    <property type="evidence" value="ECO:0007669"/>
    <property type="project" value="UniProtKB-UniPathway"/>
</dbReference>
<proteinExistence type="predicted"/>
<dbReference type="PANTHER" id="PTHR43182">
    <property type="entry name" value="COBALT-PRECORRIN-6B C(15)-METHYLTRANSFERASE (DECARBOXYLATING)"/>
    <property type="match status" value="1"/>
</dbReference>
<dbReference type="Pfam" id="PF00590">
    <property type="entry name" value="TP_methylase"/>
    <property type="match status" value="1"/>
</dbReference>
<dbReference type="STRING" id="207340.APZ41_009645"/>
<dbReference type="SUPFAM" id="SSF53335">
    <property type="entry name" value="S-adenosyl-L-methionine-dependent methyltransferases"/>
    <property type="match status" value="1"/>
</dbReference>
<dbReference type="InterPro" id="IPR006365">
    <property type="entry name" value="Cbl_synth_CobL"/>
</dbReference>
<evidence type="ECO:0000256" key="4">
    <source>
        <dbReference type="ARBA" id="ARBA00022679"/>
    </source>
</evidence>
<evidence type="ECO:0000313" key="7">
    <source>
        <dbReference type="EMBL" id="ONH83425.1"/>
    </source>
</evidence>
<organism evidence="7 8">
    <name type="scientific">Roseomonas mucosa</name>
    <dbReference type="NCBI Taxonomy" id="207340"/>
    <lineage>
        <taxon>Bacteria</taxon>
        <taxon>Pseudomonadati</taxon>
        <taxon>Pseudomonadota</taxon>
        <taxon>Alphaproteobacteria</taxon>
        <taxon>Acetobacterales</taxon>
        <taxon>Roseomonadaceae</taxon>
        <taxon>Roseomonas</taxon>
    </lineage>
</organism>
<dbReference type="InterPro" id="IPR035996">
    <property type="entry name" value="4pyrrol_Methylase_sf"/>
</dbReference>
<dbReference type="SUPFAM" id="SSF53790">
    <property type="entry name" value="Tetrapyrrole methylase"/>
    <property type="match status" value="1"/>
</dbReference>
<dbReference type="InterPro" id="IPR050714">
    <property type="entry name" value="Cobalamin_biosynth_MTase"/>
</dbReference>
<keyword evidence="8" id="KW-1185">Reference proteome</keyword>
<protein>
    <submittedName>
        <fullName evidence="7">Precorrin-6Y C5,15-methyltransferase</fullName>
    </submittedName>
</protein>
<evidence type="ECO:0000259" key="6">
    <source>
        <dbReference type="Pfam" id="PF00590"/>
    </source>
</evidence>
<dbReference type="EMBL" id="LLWF02000025">
    <property type="protein sequence ID" value="ONH83425.1"/>
    <property type="molecule type" value="Genomic_DNA"/>
</dbReference>
<dbReference type="GO" id="GO:0008276">
    <property type="term" value="F:protein methyltransferase activity"/>
    <property type="evidence" value="ECO:0007669"/>
    <property type="project" value="InterPro"/>
</dbReference>
<dbReference type="PANTHER" id="PTHR43182:SF1">
    <property type="entry name" value="COBALT-PRECORRIN-7 C(5)-METHYLTRANSFERASE"/>
    <property type="match status" value="1"/>
</dbReference>
<dbReference type="AlphaFoldDB" id="A0A1S8D7T8"/>
<dbReference type="InterPro" id="IPR029063">
    <property type="entry name" value="SAM-dependent_MTases_sf"/>
</dbReference>
<comment type="caution">
    <text evidence="7">The sequence shown here is derived from an EMBL/GenBank/DDBJ whole genome shotgun (WGS) entry which is preliminary data.</text>
</comment>
<evidence type="ECO:0000313" key="8">
    <source>
        <dbReference type="Proteomes" id="UP000054844"/>
    </source>
</evidence>
<dbReference type="InterPro" id="IPR014008">
    <property type="entry name" value="Cbl_synth_MTase_CbiT"/>
</dbReference>
<dbReference type="InterPro" id="IPR014777">
    <property type="entry name" value="4pyrrole_Mease_sub1"/>
</dbReference>
<sequence>MSKRSSPASTIASAEASVLPPRSRIRVGERSSMMRWLSIIGLGEDGVEGLSAAARSLLSGAAHVFGGRRHLALAAPLVRGEAHPWRSPLAESWPELMALRGQPVAVLASGDPFLFGAGASLARLVSPEEFLALPAPSSLALACARLGWAMQEVATVSLCGRPLEMLRPALQPGARVLVLAADAATPGAVAGFLYRHGFGPTRMHLLEALGGPRERRRSFRAEDGPPGAIDPLNLLALEVEAAPGARILPLAGGLPDGCFEHDGQITKREIRAVTLSSLAPRQGEMLWDIGAGSGSVGIEWMLRHPANRAIGFEPRPERAARAARNAALLGVPALRVVEGGAPEALAGQPVPDAVFVGGGVSHPGLLGAAWEALRPGGRIVANAVTLEGESALAAALGRWGGTLARIGVERLDRLGGMHGFRPAMTVTQWAAEKP</sequence>
<dbReference type="UniPathway" id="UPA00148"/>
<dbReference type="CDD" id="cd11644">
    <property type="entry name" value="Precorrin-6Y-MT"/>
    <property type="match status" value="1"/>
</dbReference>
<evidence type="ECO:0000256" key="5">
    <source>
        <dbReference type="ARBA" id="ARBA00022691"/>
    </source>
</evidence>
<dbReference type="PIRSF" id="PIRSF036428">
    <property type="entry name" value="CobL"/>
    <property type="match status" value="1"/>
</dbReference>
<feature type="domain" description="Tetrapyrrole methylase" evidence="6">
    <location>
        <begin position="37"/>
        <end position="217"/>
    </location>
</feature>
<reference evidence="7" key="1">
    <citation type="submission" date="2016-12" db="EMBL/GenBank/DDBJ databases">
        <title>Draft genome sequence of Roseomonas mucosa strain AU37, isolated from a peripheral intravenous catheter.</title>
        <authorList>
            <person name="Choudhury M.A."/>
            <person name="Sidjabat H.E."/>
            <person name="Wailan A.M."/>
            <person name="Zhang L."/>
            <person name="Marsh N.M."/>
            <person name="Rickard C.M."/>
            <person name="Davies M."/>
            <person name="Mcmillan D.J."/>
        </authorList>
    </citation>
    <scope>NUCLEOTIDE SEQUENCE [LARGE SCALE GENOMIC DNA]</scope>
    <source>
        <strain evidence="7">AU37</strain>
    </source>
</reference>
<dbReference type="GO" id="GO:0032259">
    <property type="term" value="P:methylation"/>
    <property type="evidence" value="ECO:0007669"/>
    <property type="project" value="UniProtKB-KW"/>
</dbReference>
<evidence type="ECO:0000256" key="1">
    <source>
        <dbReference type="ARBA" id="ARBA00004953"/>
    </source>
</evidence>
<comment type="pathway">
    <text evidence="1">Cofactor biosynthesis; adenosylcobalamin biosynthesis.</text>
</comment>
<dbReference type="NCBIfam" id="TIGR02467">
    <property type="entry name" value="CbiE"/>
    <property type="match status" value="1"/>
</dbReference>
<keyword evidence="5" id="KW-0949">S-adenosyl-L-methionine</keyword>
<evidence type="ECO:0000256" key="2">
    <source>
        <dbReference type="ARBA" id="ARBA00022573"/>
    </source>
</evidence>
<evidence type="ECO:0000256" key="3">
    <source>
        <dbReference type="ARBA" id="ARBA00022603"/>
    </source>
</evidence>
<dbReference type="InterPro" id="IPR012818">
    <property type="entry name" value="CbiE"/>
</dbReference>
<dbReference type="Gene3D" id="3.40.50.150">
    <property type="entry name" value="Vaccinia Virus protein VP39"/>
    <property type="match status" value="1"/>
</dbReference>